<evidence type="ECO:0000256" key="7">
    <source>
        <dbReference type="PIRSR" id="PIRSR006118-2"/>
    </source>
</evidence>
<dbReference type="RefSeq" id="WP_145019114.1">
    <property type="nucleotide sequence ID" value="NZ_VLLN01000004.1"/>
</dbReference>
<dbReference type="InterPro" id="IPR036412">
    <property type="entry name" value="HAD-like_sf"/>
</dbReference>
<evidence type="ECO:0000256" key="6">
    <source>
        <dbReference type="ARBA" id="ARBA00022842"/>
    </source>
</evidence>
<dbReference type="InterPro" id="IPR006549">
    <property type="entry name" value="HAD-SF_hydro_IIIA"/>
</dbReference>
<dbReference type="InterPro" id="IPR050793">
    <property type="entry name" value="CMP-NeuNAc_synthase"/>
</dbReference>
<gene>
    <name evidence="8" type="ORF">JN12_01007</name>
</gene>
<dbReference type="NCBIfam" id="TIGR01670">
    <property type="entry name" value="KdsC-phosphatas"/>
    <property type="match status" value="1"/>
</dbReference>
<dbReference type="AlphaFoldDB" id="A0A562WQY0"/>
<dbReference type="PIRSF" id="PIRSF006118">
    <property type="entry name" value="KDO8-P_Ptase"/>
    <property type="match status" value="1"/>
</dbReference>
<dbReference type="Gene3D" id="3.40.50.1000">
    <property type="entry name" value="HAD superfamily/HAD-like"/>
    <property type="match status" value="1"/>
</dbReference>
<evidence type="ECO:0000313" key="8">
    <source>
        <dbReference type="EMBL" id="TWJ32565.1"/>
    </source>
</evidence>
<sequence length="173" mass="19244">MNEQRLKPVKLLILDVDGVMTDGRIIYDANGVESKFFNVKDGHGIKMLQRSGVQIGIISGRESMVVTNRAAELGITLVYQKALNKIGPYEEILRATGLRDHEVAYMGDDILDVPVMRRVGFAAAPADAMEDVLPHVHFVTRNRGGWGAVREVCDVLLKVQGTWDEVTARYNLH</sequence>
<evidence type="ECO:0000256" key="1">
    <source>
        <dbReference type="ARBA" id="ARBA00001946"/>
    </source>
</evidence>
<dbReference type="InterPro" id="IPR023214">
    <property type="entry name" value="HAD_sf"/>
</dbReference>
<name>A0A562WQY0_9BACT</name>
<dbReference type="OrthoDB" id="9805604at2"/>
<proteinExistence type="inferred from homology"/>
<dbReference type="FunFam" id="3.40.50.1000:FF:000029">
    <property type="entry name" value="3-deoxy-D-manno-octulosonate 8-phosphate phosphatase KdsC"/>
    <property type="match status" value="1"/>
</dbReference>
<comment type="similarity">
    <text evidence="2">Belongs to the KdsC family.</text>
</comment>
<evidence type="ECO:0000256" key="3">
    <source>
        <dbReference type="ARBA" id="ARBA00011881"/>
    </source>
</evidence>
<dbReference type="PANTHER" id="PTHR21485:SF3">
    <property type="entry name" value="N-ACYLNEURAMINATE CYTIDYLYLTRANSFERASE"/>
    <property type="match status" value="1"/>
</dbReference>
<dbReference type="SFLD" id="SFLDG01136">
    <property type="entry name" value="C1.6:_Phosphoserine_Phosphatas"/>
    <property type="match status" value="1"/>
</dbReference>
<dbReference type="GO" id="GO:0008781">
    <property type="term" value="F:N-acylneuraminate cytidylyltransferase activity"/>
    <property type="evidence" value="ECO:0007669"/>
    <property type="project" value="TreeGrafter"/>
</dbReference>
<keyword evidence="9" id="KW-1185">Reference proteome</keyword>
<reference evidence="8 9" key="1">
    <citation type="submission" date="2019-07" db="EMBL/GenBank/DDBJ databases">
        <title>Genomic Encyclopedia of Archaeal and Bacterial Type Strains, Phase II (KMG-II): from individual species to whole genera.</title>
        <authorList>
            <person name="Goeker M."/>
        </authorList>
    </citation>
    <scope>NUCLEOTIDE SEQUENCE [LARGE SCALE GENOMIC DNA]</scope>
    <source>
        <strain evidence="8 9">ATCC BAA-1139</strain>
    </source>
</reference>
<keyword evidence="4 7" id="KW-0479">Metal-binding</keyword>
<dbReference type="NCBIfam" id="TIGR01662">
    <property type="entry name" value="HAD-SF-IIIA"/>
    <property type="match status" value="1"/>
</dbReference>
<dbReference type="Proteomes" id="UP000319449">
    <property type="component" value="Unassembled WGS sequence"/>
</dbReference>
<evidence type="ECO:0000256" key="2">
    <source>
        <dbReference type="ARBA" id="ARBA00005893"/>
    </source>
</evidence>
<comment type="cofactor">
    <cofactor evidence="1 7">
        <name>Mg(2+)</name>
        <dbReference type="ChEBI" id="CHEBI:18420"/>
    </cofactor>
</comment>
<dbReference type="PANTHER" id="PTHR21485">
    <property type="entry name" value="HAD SUPERFAMILY MEMBERS CMAS AND KDSC"/>
    <property type="match status" value="1"/>
</dbReference>
<dbReference type="GO" id="GO:0016788">
    <property type="term" value="F:hydrolase activity, acting on ester bonds"/>
    <property type="evidence" value="ECO:0007669"/>
    <property type="project" value="InterPro"/>
</dbReference>
<evidence type="ECO:0000256" key="5">
    <source>
        <dbReference type="ARBA" id="ARBA00022801"/>
    </source>
</evidence>
<dbReference type="GO" id="GO:0046872">
    <property type="term" value="F:metal ion binding"/>
    <property type="evidence" value="ECO:0007669"/>
    <property type="project" value="UniProtKB-KW"/>
</dbReference>
<organism evidence="8 9">
    <name type="scientific">Geobacter argillaceus</name>
    <dbReference type="NCBI Taxonomy" id="345631"/>
    <lineage>
        <taxon>Bacteria</taxon>
        <taxon>Pseudomonadati</taxon>
        <taxon>Thermodesulfobacteriota</taxon>
        <taxon>Desulfuromonadia</taxon>
        <taxon>Geobacterales</taxon>
        <taxon>Geobacteraceae</taxon>
        <taxon>Geobacter</taxon>
    </lineage>
</organism>
<comment type="caution">
    <text evidence="8">The sequence shown here is derived from an EMBL/GenBank/DDBJ whole genome shotgun (WGS) entry which is preliminary data.</text>
</comment>
<dbReference type="SFLD" id="SFLDS00003">
    <property type="entry name" value="Haloacid_Dehalogenase"/>
    <property type="match status" value="1"/>
</dbReference>
<dbReference type="CDD" id="cd01630">
    <property type="entry name" value="HAD_KDO-like"/>
    <property type="match status" value="1"/>
</dbReference>
<feature type="binding site" evidence="7">
    <location>
        <position position="108"/>
    </location>
    <ligand>
        <name>Mg(2+)</name>
        <dbReference type="ChEBI" id="CHEBI:18420"/>
    </ligand>
</feature>
<feature type="binding site" evidence="7">
    <location>
        <position position="17"/>
    </location>
    <ligand>
        <name>substrate</name>
    </ligand>
</feature>
<dbReference type="SFLD" id="SFLDG01138">
    <property type="entry name" value="C1.6.2:_Deoxy-d-mannose-octulo"/>
    <property type="match status" value="1"/>
</dbReference>
<keyword evidence="6 7" id="KW-0460">Magnesium</keyword>
<protein>
    <submittedName>
        <fullName evidence="8">3-deoxy-D-manno-octulosonate 8-phosphate phosphatase (KDO 8-P phosphatase)</fullName>
    </submittedName>
</protein>
<feature type="binding site" evidence="7">
    <location>
        <position position="15"/>
    </location>
    <ligand>
        <name>Mg(2+)</name>
        <dbReference type="ChEBI" id="CHEBI:18420"/>
    </ligand>
</feature>
<accession>A0A562WQY0</accession>
<keyword evidence="5" id="KW-0378">Hydrolase</keyword>
<dbReference type="EMBL" id="VLLN01000004">
    <property type="protein sequence ID" value="TWJ32565.1"/>
    <property type="molecule type" value="Genomic_DNA"/>
</dbReference>
<dbReference type="SUPFAM" id="SSF56784">
    <property type="entry name" value="HAD-like"/>
    <property type="match status" value="1"/>
</dbReference>
<comment type="subunit">
    <text evidence="3">Homotetramer.</text>
</comment>
<evidence type="ECO:0000256" key="4">
    <source>
        <dbReference type="ARBA" id="ARBA00022723"/>
    </source>
</evidence>
<dbReference type="InterPro" id="IPR010023">
    <property type="entry name" value="KdsC_fam"/>
</dbReference>
<evidence type="ECO:0000313" key="9">
    <source>
        <dbReference type="Proteomes" id="UP000319449"/>
    </source>
</evidence>